<reference evidence="1 2" key="1">
    <citation type="journal article" date="2018" name="Arch. Virol.">
        <title>Genomic characterization of the novel Ralstonia phage RPSC1.</title>
        <authorList>
            <person name="Liao M."/>
        </authorList>
    </citation>
    <scope>NUCLEOTIDE SEQUENCE [LARGE SCALE GENOMIC DNA]</scope>
</reference>
<dbReference type="EMBL" id="MF893341">
    <property type="protein sequence ID" value="ATN92935.1"/>
    <property type="molecule type" value="Genomic_DNA"/>
</dbReference>
<gene>
    <name evidence="1" type="ORF">RPSC1_4</name>
</gene>
<dbReference type="Proteomes" id="UP000258840">
    <property type="component" value="Segment"/>
</dbReference>
<protein>
    <submittedName>
        <fullName evidence="1">Putative internal virion protein B</fullName>
    </submittedName>
</protein>
<name>A0A2Z2UAN6_9CAUD</name>
<evidence type="ECO:0000313" key="1">
    <source>
        <dbReference type="EMBL" id="ATN92935.1"/>
    </source>
</evidence>
<proteinExistence type="predicted"/>
<keyword evidence="2" id="KW-1185">Reference proteome</keyword>
<dbReference type="Pfam" id="PF24072">
    <property type="entry name" value="T7_gp14"/>
    <property type="match status" value="1"/>
</dbReference>
<accession>A0A2Z2UAN6</accession>
<organism evidence="1 2">
    <name type="scientific">Ralstonia phage RPSC1</name>
    <dbReference type="NCBI Taxonomy" id="2041351"/>
    <lineage>
        <taxon>Viruses</taxon>
        <taxon>Duplodnaviria</taxon>
        <taxon>Heunggongvirae</taxon>
        <taxon>Uroviricota</taxon>
        <taxon>Caudoviricetes</taxon>
        <taxon>Autographivirales</taxon>
        <taxon>Autotranscriptaviridae</taxon>
        <taxon>Stompelvirus</taxon>
        <taxon>Stompelvirus RPSC1</taxon>
    </lineage>
</organism>
<dbReference type="InterPro" id="IPR038996">
    <property type="entry name" value="Gp14"/>
</dbReference>
<sequence>MAIVGVLGAVSGQKDQADAIGAQRVQQQKQGVQAIKMMNYKDTELQGQDRDNYDQAVAALTDSNINSLRNRAAVEAAMGETGVEGRSMDAVMRDVEGQKARTDDSIRDNYSRQRRGIQVEGEMNYESTKATLGGFATIRGPSALSDTLGVINGGMQGYAAGSSMAGSMKSPATK</sequence>
<evidence type="ECO:0000313" key="2">
    <source>
        <dbReference type="Proteomes" id="UP000258840"/>
    </source>
</evidence>